<dbReference type="PROSITE" id="PS51419">
    <property type="entry name" value="RAB"/>
    <property type="match status" value="1"/>
</dbReference>
<dbReference type="NCBIfam" id="TIGR00231">
    <property type="entry name" value="small_GTP"/>
    <property type="match status" value="1"/>
</dbReference>
<dbReference type="Proteomes" id="UP000054937">
    <property type="component" value="Unassembled WGS sequence"/>
</dbReference>
<proteinExistence type="predicted"/>
<dbReference type="PRINTS" id="PR00449">
    <property type="entry name" value="RASTRNSFRMNG"/>
</dbReference>
<dbReference type="InterPro" id="IPR027417">
    <property type="entry name" value="P-loop_NTPase"/>
</dbReference>
<dbReference type="SMART" id="SM00173">
    <property type="entry name" value="RAS"/>
    <property type="match status" value="1"/>
</dbReference>
<dbReference type="OrthoDB" id="9989112at2759"/>
<dbReference type="Pfam" id="PF00071">
    <property type="entry name" value="Ras"/>
    <property type="match status" value="1"/>
</dbReference>
<organism evidence="3 4">
    <name type="scientific">Pseudocohnilembus persalinus</name>
    <name type="common">Ciliate</name>
    <dbReference type="NCBI Taxonomy" id="266149"/>
    <lineage>
        <taxon>Eukaryota</taxon>
        <taxon>Sar</taxon>
        <taxon>Alveolata</taxon>
        <taxon>Ciliophora</taxon>
        <taxon>Intramacronucleata</taxon>
        <taxon>Oligohymenophorea</taxon>
        <taxon>Scuticociliatia</taxon>
        <taxon>Philasterida</taxon>
        <taxon>Pseudocohnilembidae</taxon>
        <taxon>Pseudocohnilembus</taxon>
    </lineage>
</organism>
<keyword evidence="1" id="KW-0547">Nucleotide-binding</keyword>
<dbReference type="OMA" id="NMENVVF"/>
<comment type="caution">
    <text evidence="3">The sequence shown here is derived from an EMBL/GenBank/DDBJ whole genome shotgun (WGS) entry which is preliminary data.</text>
</comment>
<dbReference type="InParanoid" id="A0A0V0R871"/>
<dbReference type="AlphaFoldDB" id="A0A0V0R871"/>
<dbReference type="EMBL" id="LDAU01000024">
    <property type="protein sequence ID" value="KRX10695.1"/>
    <property type="molecule type" value="Genomic_DNA"/>
</dbReference>
<reference evidence="3 4" key="1">
    <citation type="journal article" date="2015" name="Sci. Rep.">
        <title>Genome of the facultative scuticociliatosis pathogen Pseudocohnilembus persalinus provides insight into its virulence through horizontal gene transfer.</title>
        <authorList>
            <person name="Xiong J."/>
            <person name="Wang G."/>
            <person name="Cheng J."/>
            <person name="Tian M."/>
            <person name="Pan X."/>
            <person name="Warren A."/>
            <person name="Jiang C."/>
            <person name="Yuan D."/>
            <person name="Miao W."/>
        </authorList>
    </citation>
    <scope>NUCLEOTIDE SEQUENCE [LARGE SCALE GENOMIC DNA]</scope>
    <source>
        <strain evidence="3">36N120E</strain>
    </source>
</reference>
<evidence type="ECO:0000256" key="1">
    <source>
        <dbReference type="ARBA" id="ARBA00022741"/>
    </source>
</evidence>
<keyword evidence="3" id="KW-0378">Hydrolase</keyword>
<dbReference type="PROSITE" id="PS51421">
    <property type="entry name" value="RAS"/>
    <property type="match status" value="1"/>
</dbReference>
<keyword evidence="2" id="KW-0342">GTP-binding</keyword>
<dbReference type="FunFam" id="3.40.50.300:FF:001447">
    <property type="entry name" value="Ras-related protein Rab-1B"/>
    <property type="match status" value="1"/>
</dbReference>
<dbReference type="Gene3D" id="3.40.50.300">
    <property type="entry name" value="P-loop containing nucleotide triphosphate hydrolases"/>
    <property type="match status" value="1"/>
</dbReference>
<dbReference type="SUPFAM" id="SSF52540">
    <property type="entry name" value="P-loop containing nucleoside triphosphate hydrolases"/>
    <property type="match status" value="1"/>
</dbReference>
<name>A0A0V0R871_PSEPJ</name>
<evidence type="ECO:0000256" key="2">
    <source>
        <dbReference type="ARBA" id="ARBA00023134"/>
    </source>
</evidence>
<protein>
    <submittedName>
        <fullName evidence="3">p-loop containing nucleoside triphosphate hydrolase</fullName>
    </submittedName>
</protein>
<dbReference type="GO" id="GO:0005525">
    <property type="term" value="F:GTP binding"/>
    <property type="evidence" value="ECO:0007669"/>
    <property type="project" value="UniProtKB-KW"/>
</dbReference>
<dbReference type="InterPro" id="IPR005225">
    <property type="entry name" value="Small_GTP-bd"/>
</dbReference>
<gene>
    <name evidence="3" type="ORF">PPERSA_08690</name>
</gene>
<evidence type="ECO:0000313" key="4">
    <source>
        <dbReference type="Proteomes" id="UP000054937"/>
    </source>
</evidence>
<dbReference type="SMART" id="SM00175">
    <property type="entry name" value="RAB"/>
    <property type="match status" value="1"/>
</dbReference>
<dbReference type="PANTHER" id="PTHR47977">
    <property type="entry name" value="RAS-RELATED PROTEIN RAB"/>
    <property type="match status" value="1"/>
</dbReference>
<dbReference type="InterPro" id="IPR050227">
    <property type="entry name" value="Rab"/>
</dbReference>
<dbReference type="GO" id="GO:0003924">
    <property type="term" value="F:GTPase activity"/>
    <property type="evidence" value="ECO:0007669"/>
    <property type="project" value="InterPro"/>
</dbReference>
<sequence length="181" mass="21105">MEDGQLLLKISSIGDKQVGKSCLIKRYCEGRFVNKYITTIGVDYGVKKMNIQQKKCSINFFDLSGDDDYKDIRNEFFKDSQGILMVFDLNNEQSFNNLQKWENTMSQNKLNFQDSIIFVVGNKSDQQQVVQDNQVQQYCKKKGYQFFKTSALNGDNVNQVFESLFQKIVTKILEEQRVQQK</sequence>
<evidence type="ECO:0000313" key="3">
    <source>
        <dbReference type="EMBL" id="KRX10695.1"/>
    </source>
</evidence>
<dbReference type="SMART" id="SM00174">
    <property type="entry name" value="RHO"/>
    <property type="match status" value="1"/>
</dbReference>
<keyword evidence="4" id="KW-1185">Reference proteome</keyword>
<dbReference type="InterPro" id="IPR001806">
    <property type="entry name" value="Small_GTPase"/>
</dbReference>
<accession>A0A0V0R871</accession>